<comment type="similarity">
    <text evidence="1">Belongs to the MAGUK family.</text>
</comment>
<dbReference type="CDD" id="cd11862">
    <property type="entry name" value="SH3_MPP"/>
    <property type="match status" value="1"/>
</dbReference>
<dbReference type="Gene3D" id="2.30.42.10">
    <property type="match status" value="1"/>
</dbReference>
<reference evidence="3" key="1">
    <citation type="journal article" date="2012" name="Nat. Genet.">
        <title>Whole-genome sequence of Schistosoma haematobium.</title>
        <authorList>
            <person name="Young N.D."/>
            <person name="Jex A.R."/>
            <person name="Li B."/>
            <person name="Liu S."/>
            <person name="Yang L."/>
            <person name="Xiong Z."/>
            <person name="Li Y."/>
            <person name="Cantacessi C."/>
            <person name="Hall R.S."/>
            <person name="Xu X."/>
            <person name="Chen F."/>
            <person name="Wu X."/>
            <person name="Zerlotini A."/>
            <person name="Oliveira G."/>
            <person name="Hofmann A."/>
            <person name="Zhang G."/>
            <person name="Fang X."/>
            <person name="Kang Y."/>
            <person name="Campbell B.E."/>
            <person name="Loukas A."/>
            <person name="Ranganathan S."/>
            <person name="Rollinson D."/>
            <person name="Rinaldi G."/>
            <person name="Brindley P.J."/>
            <person name="Yang H."/>
            <person name="Wang J."/>
            <person name="Wang J."/>
            <person name="Gasser R.B."/>
        </authorList>
    </citation>
    <scope>NUCLEOTIDE SEQUENCE [LARGE SCALE GENOMIC DNA]</scope>
</reference>
<dbReference type="Pfam" id="PF07653">
    <property type="entry name" value="SH3_2"/>
    <property type="match status" value="1"/>
</dbReference>
<proteinExistence type="inferred from homology"/>
<dbReference type="PROSITE" id="PS50002">
    <property type="entry name" value="SH3"/>
    <property type="match status" value="1"/>
</dbReference>
<evidence type="ECO:0000256" key="2">
    <source>
        <dbReference type="ARBA" id="ARBA00022443"/>
    </source>
</evidence>
<accession>A0A095CCU4</accession>
<dbReference type="InterPro" id="IPR036034">
    <property type="entry name" value="PDZ_sf"/>
</dbReference>
<dbReference type="PANTHER" id="PTHR23122">
    <property type="entry name" value="MEMBRANE-ASSOCIATED GUANYLATE KINASE MAGUK"/>
    <property type="match status" value="1"/>
</dbReference>
<sequence>MPFLLHAKGDFTELLYVNSCSQRCHEAKAFSRYGLRNAVHFVISNLAALKKVKKNIKKHFNDQDASELYKVLSKKLFGNLVEIYDLISYPCEQVPNEDTDLNAITNDLVEALYDGPLTIDPLDVEANELIQLLSSPVWRSFSTAYTEITTSHFDMPELPEVAYMTSGLGGTHTNLGSFLASKASNLHVADRSFGDGIIKDNRNGIPNELYNSRSIMYGAGSENVYTDLRKNEATLTGGGDGPALPPVDGAVKMIGIQKNHGEDLGITVIQQQYMSSHYGLVKELVIKRILAASHVEQLDLLHVGDVIREANGVPVDNPEVLQKVLKNASGNVTLKIIPGYQSTPISSQLFLRAHFSYDPKNDNLIPCKEAGLKFSAGSVLQVLKQEDPHWWQARHHNQDGRAGLIPSIVLQERRKAFIQSAPNPEELTYKIDADNYDTKDIVLYEEVAMVSGFQRPVICLIGAPGVGRRSLRNMLIRANRERYASAIAHTSKELDVGEEDDGEFIVESKEKMEMDNLKNKYLEFGEYEDNFYGTKYDSIREVVQAGRTCLLDCSVQAVSKLRNSEFMPYVVFLAAPSVSCMKAMYEYGMSMGFTEKWKRDETFRKTLETSTYIEREYNYLMDLILLCDNIETTFEQLNYHLNNLLTEPQWVPAKWLY</sequence>
<dbReference type="SMART" id="SM00326">
    <property type="entry name" value="SH3"/>
    <property type="match status" value="1"/>
</dbReference>
<dbReference type="Pfam" id="PF00625">
    <property type="entry name" value="Guanylate_kin"/>
    <property type="match status" value="1"/>
</dbReference>
<dbReference type="PROSITE" id="PS50106">
    <property type="entry name" value="PDZ"/>
    <property type="match status" value="1"/>
</dbReference>
<dbReference type="InterPro" id="IPR004172">
    <property type="entry name" value="L27_dom"/>
</dbReference>
<evidence type="ECO:0000256" key="1">
    <source>
        <dbReference type="ARBA" id="ARBA00007014"/>
    </source>
</evidence>
<dbReference type="SMART" id="SM00228">
    <property type="entry name" value="PDZ"/>
    <property type="match status" value="1"/>
</dbReference>
<dbReference type="PROSITE" id="PS51022">
    <property type="entry name" value="L27"/>
    <property type="match status" value="1"/>
</dbReference>
<dbReference type="AlphaFoldDB" id="A0A095CCU4"/>
<dbReference type="InterPro" id="IPR036028">
    <property type="entry name" value="SH3-like_dom_sf"/>
</dbReference>
<dbReference type="PROSITE" id="PS50052">
    <property type="entry name" value="GUANYLATE_KINASE_2"/>
    <property type="match status" value="1"/>
</dbReference>
<protein>
    <submittedName>
        <fullName evidence="3">MAGUK p55 subfamily member 6</fullName>
    </submittedName>
</protein>
<dbReference type="Gene3D" id="2.30.30.40">
    <property type="entry name" value="SH3 Domains"/>
    <property type="match status" value="1"/>
</dbReference>
<dbReference type="InterPro" id="IPR001452">
    <property type="entry name" value="SH3_domain"/>
</dbReference>
<dbReference type="CDD" id="cd10832">
    <property type="entry name" value="PDZ_MPP6-MPP2-like"/>
    <property type="match status" value="1"/>
</dbReference>
<dbReference type="SUPFAM" id="SSF50044">
    <property type="entry name" value="SH3-domain"/>
    <property type="match status" value="1"/>
</dbReference>
<keyword evidence="2" id="KW-0728">SH3 domain</keyword>
<dbReference type="InterPro" id="IPR008144">
    <property type="entry name" value="Guanylate_kin-like_dom"/>
</dbReference>
<dbReference type="EMBL" id="KL251463">
    <property type="protein sequence ID" value="KGB40428.1"/>
    <property type="molecule type" value="Genomic_DNA"/>
</dbReference>
<dbReference type="InterPro" id="IPR001478">
    <property type="entry name" value="PDZ"/>
</dbReference>
<dbReference type="InterPro" id="IPR027417">
    <property type="entry name" value="P-loop_NTPase"/>
</dbReference>
<dbReference type="InterPro" id="IPR050716">
    <property type="entry name" value="MAGUK"/>
</dbReference>
<gene>
    <name evidence="3" type="ORF">MS3_08895</name>
</gene>
<dbReference type="Gene3D" id="3.40.50.300">
    <property type="entry name" value="P-loop containing nucleotide triphosphate hydrolases"/>
    <property type="match status" value="1"/>
</dbReference>
<dbReference type="SMART" id="SM00072">
    <property type="entry name" value="GuKc"/>
    <property type="match status" value="1"/>
</dbReference>
<dbReference type="SUPFAM" id="SSF52540">
    <property type="entry name" value="P-loop containing nucleoside triphosphate hydrolases"/>
    <property type="match status" value="1"/>
</dbReference>
<dbReference type="Pfam" id="PF00595">
    <property type="entry name" value="PDZ"/>
    <property type="match status" value="1"/>
</dbReference>
<dbReference type="SUPFAM" id="SSF50156">
    <property type="entry name" value="PDZ domain-like"/>
    <property type="match status" value="1"/>
</dbReference>
<organism evidence="3">
    <name type="scientific">Schistosoma haematobium</name>
    <name type="common">Blood fluke</name>
    <dbReference type="NCBI Taxonomy" id="6185"/>
    <lineage>
        <taxon>Eukaryota</taxon>
        <taxon>Metazoa</taxon>
        <taxon>Spiralia</taxon>
        <taxon>Lophotrochozoa</taxon>
        <taxon>Platyhelminthes</taxon>
        <taxon>Trematoda</taxon>
        <taxon>Digenea</taxon>
        <taxon>Strigeidida</taxon>
        <taxon>Schistosomatoidea</taxon>
        <taxon>Schistosomatidae</taxon>
        <taxon>Schistosoma</taxon>
    </lineage>
</organism>
<dbReference type="InterPro" id="IPR008145">
    <property type="entry name" value="GK/Ca_channel_bsu"/>
</dbReference>
<dbReference type="STRING" id="6185.A0A095CCU4"/>
<name>A0A095CCU4_SCHHA</name>
<evidence type="ECO:0000313" key="3">
    <source>
        <dbReference type="EMBL" id="KGB40428.1"/>
    </source>
</evidence>